<name>A0A8H5B8K5_9AGAR</name>
<protein>
    <submittedName>
        <fullName evidence="4">Uncharacterized protein</fullName>
    </submittedName>
</protein>
<dbReference type="OrthoDB" id="9451547at2759"/>
<feature type="transmembrane region" description="Helical" evidence="2">
    <location>
        <begin position="389"/>
        <end position="407"/>
    </location>
</feature>
<keyword evidence="3" id="KW-0732">Signal</keyword>
<evidence type="ECO:0000256" key="2">
    <source>
        <dbReference type="SAM" id="Phobius"/>
    </source>
</evidence>
<feature type="region of interest" description="Disordered" evidence="1">
    <location>
        <begin position="326"/>
        <end position="355"/>
    </location>
</feature>
<reference evidence="4 5" key="1">
    <citation type="journal article" date="2020" name="ISME J.">
        <title>Uncovering the hidden diversity of litter-decomposition mechanisms in mushroom-forming fungi.</title>
        <authorList>
            <person name="Floudas D."/>
            <person name="Bentzer J."/>
            <person name="Ahren D."/>
            <person name="Johansson T."/>
            <person name="Persson P."/>
            <person name="Tunlid A."/>
        </authorList>
    </citation>
    <scope>NUCLEOTIDE SEQUENCE [LARGE SCALE GENOMIC DNA]</scope>
    <source>
        <strain evidence="4 5">CBS 101986</strain>
    </source>
</reference>
<keyword evidence="2" id="KW-1133">Transmembrane helix</keyword>
<feature type="chain" id="PRO_5034694969" evidence="3">
    <location>
        <begin position="17"/>
        <end position="454"/>
    </location>
</feature>
<dbReference type="PANTHER" id="PTHR35043">
    <property type="entry name" value="TRANSCRIPTION FACTOR DOMAIN-CONTAINING PROTEIN"/>
    <property type="match status" value="1"/>
</dbReference>
<evidence type="ECO:0000256" key="1">
    <source>
        <dbReference type="SAM" id="MobiDB-lite"/>
    </source>
</evidence>
<dbReference type="AlphaFoldDB" id="A0A8H5B8K5"/>
<evidence type="ECO:0000313" key="5">
    <source>
        <dbReference type="Proteomes" id="UP000567179"/>
    </source>
</evidence>
<dbReference type="EMBL" id="JAACJJ010000030">
    <property type="protein sequence ID" value="KAF5318645.1"/>
    <property type="molecule type" value="Genomic_DNA"/>
</dbReference>
<evidence type="ECO:0000313" key="4">
    <source>
        <dbReference type="EMBL" id="KAF5318645.1"/>
    </source>
</evidence>
<organism evidence="4 5">
    <name type="scientific">Psilocybe cf. subviscida</name>
    <dbReference type="NCBI Taxonomy" id="2480587"/>
    <lineage>
        <taxon>Eukaryota</taxon>
        <taxon>Fungi</taxon>
        <taxon>Dikarya</taxon>
        <taxon>Basidiomycota</taxon>
        <taxon>Agaricomycotina</taxon>
        <taxon>Agaricomycetes</taxon>
        <taxon>Agaricomycetidae</taxon>
        <taxon>Agaricales</taxon>
        <taxon>Agaricineae</taxon>
        <taxon>Strophariaceae</taxon>
        <taxon>Psilocybe</taxon>
    </lineage>
</organism>
<comment type="caution">
    <text evidence="4">The sequence shown here is derived from an EMBL/GenBank/DDBJ whole genome shotgun (WGS) entry which is preliminary data.</text>
</comment>
<keyword evidence="2" id="KW-0472">Membrane</keyword>
<feature type="signal peptide" evidence="3">
    <location>
        <begin position="1"/>
        <end position="16"/>
    </location>
</feature>
<accession>A0A8H5B8K5</accession>
<feature type="transmembrane region" description="Helical" evidence="2">
    <location>
        <begin position="419"/>
        <end position="442"/>
    </location>
</feature>
<dbReference type="PANTHER" id="PTHR35043:SF7">
    <property type="entry name" value="TRANSCRIPTION FACTOR DOMAIN-CONTAINING PROTEIN"/>
    <property type="match status" value="1"/>
</dbReference>
<feature type="compositionally biased region" description="Low complexity" evidence="1">
    <location>
        <begin position="338"/>
        <end position="350"/>
    </location>
</feature>
<keyword evidence="2" id="KW-0812">Transmembrane</keyword>
<proteinExistence type="predicted"/>
<gene>
    <name evidence="4" type="ORF">D9619_011055</name>
</gene>
<keyword evidence="5" id="KW-1185">Reference proteome</keyword>
<dbReference type="Proteomes" id="UP000567179">
    <property type="component" value="Unassembled WGS sequence"/>
</dbReference>
<sequence>MLILLAMFVLSNSSLGVPLSGPAVTLAEPLNCDLTQCAVAAADADIHPLRSRYAIIQTCLATLFICVWQSSHPNIVDLRQPGLKRIAWRFLSACGTLIAPEVVLVVALEERIEASKIAHQYNTDFLLNVPKRLWWQSTWESTKAWFYPLPNDATRYDYVEPWTTSHGFFIQMGGFQLYKDNYPSEKLDYDRFSELLRSGHIDPPHTYISTRDLEDRSKGDAISKSIAIFQTSWFILQCFVRLGQHLPLSELEIFTLASAVLNGAIYAADWDKPQGAGVAIRLPWKDGYSVEQQTSFASNQPCEGSMEQQRSCAPIIPMQSLGGPNITQGADGVVNPDRNSTPTNPSNRSSIPLLDHPRNQKLPVIYFPNTNSERMHYSSALRSMSDSRAAAITCIAGSVFGAIHFFAWGLEFPTKMDQITWHICTVGLTCIPILLSGSLIMGKWADLDEDGKIT</sequence>
<evidence type="ECO:0000256" key="3">
    <source>
        <dbReference type="SAM" id="SignalP"/>
    </source>
</evidence>